<organism evidence="9 10">
    <name type="scientific">Neotamlana sargassicola</name>
    <dbReference type="NCBI Taxonomy" id="2883125"/>
    <lineage>
        <taxon>Bacteria</taxon>
        <taxon>Pseudomonadati</taxon>
        <taxon>Bacteroidota</taxon>
        <taxon>Flavobacteriia</taxon>
        <taxon>Flavobacteriales</taxon>
        <taxon>Flavobacteriaceae</taxon>
        <taxon>Neotamlana</taxon>
    </lineage>
</organism>
<evidence type="ECO:0000256" key="7">
    <source>
        <dbReference type="ARBA" id="ARBA00023136"/>
    </source>
</evidence>
<dbReference type="PANTHER" id="PTHR33908">
    <property type="entry name" value="MANNOSYLTRANSFERASE YKCB-RELATED"/>
    <property type="match status" value="1"/>
</dbReference>
<dbReference type="GO" id="GO:0009103">
    <property type="term" value="P:lipopolysaccharide biosynthetic process"/>
    <property type="evidence" value="ECO:0007669"/>
    <property type="project" value="UniProtKB-ARBA"/>
</dbReference>
<feature type="transmembrane region" description="Helical" evidence="8">
    <location>
        <begin position="159"/>
        <end position="191"/>
    </location>
</feature>
<reference evidence="9" key="1">
    <citation type="submission" date="2021-10" db="EMBL/GenBank/DDBJ databases">
        <title>Tamlana sargassums sp. nov., and Tamlana laminarinivorans sp. nov., two new bacteria isolated from the brown alga.</title>
        <authorList>
            <person name="Li J."/>
        </authorList>
    </citation>
    <scope>NUCLEOTIDE SEQUENCE</scope>
    <source>
        <strain evidence="9">62-3</strain>
    </source>
</reference>
<feature type="transmembrane region" description="Helical" evidence="8">
    <location>
        <begin position="126"/>
        <end position="147"/>
    </location>
</feature>
<evidence type="ECO:0000256" key="3">
    <source>
        <dbReference type="ARBA" id="ARBA00022676"/>
    </source>
</evidence>
<feature type="transmembrane region" description="Helical" evidence="8">
    <location>
        <begin position="386"/>
        <end position="404"/>
    </location>
</feature>
<feature type="transmembrane region" description="Helical" evidence="8">
    <location>
        <begin position="330"/>
        <end position="352"/>
    </location>
</feature>
<evidence type="ECO:0000256" key="2">
    <source>
        <dbReference type="ARBA" id="ARBA00022475"/>
    </source>
</evidence>
<dbReference type="AlphaFoldDB" id="A0A9X1L552"/>
<name>A0A9X1L552_9FLAO</name>
<evidence type="ECO:0000256" key="6">
    <source>
        <dbReference type="ARBA" id="ARBA00022989"/>
    </source>
</evidence>
<keyword evidence="6 8" id="KW-1133">Transmembrane helix</keyword>
<evidence type="ECO:0000256" key="1">
    <source>
        <dbReference type="ARBA" id="ARBA00004651"/>
    </source>
</evidence>
<dbReference type="PANTHER" id="PTHR33908:SF11">
    <property type="entry name" value="MEMBRANE PROTEIN"/>
    <property type="match status" value="1"/>
</dbReference>
<evidence type="ECO:0000313" key="10">
    <source>
        <dbReference type="Proteomes" id="UP001139286"/>
    </source>
</evidence>
<gene>
    <name evidence="9" type="ORF">LG651_11450</name>
</gene>
<evidence type="ECO:0000256" key="4">
    <source>
        <dbReference type="ARBA" id="ARBA00022679"/>
    </source>
</evidence>
<keyword evidence="10" id="KW-1185">Reference proteome</keyword>
<keyword evidence="5 8" id="KW-0812">Transmembrane</keyword>
<dbReference type="InterPro" id="IPR050297">
    <property type="entry name" value="LipidA_mod_glycosyltrf_83"/>
</dbReference>
<proteinExistence type="predicted"/>
<feature type="transmembrane region" description="Helical" evidence="8">
    <location>
        <begin position="9"/>
        <end position="27"/>
    </location>
</feature>
<feature type="transmembrane region" description="Helical" evidence="8">
    <location>
        <begin position="67"/>
        <end position="96"/>
    </location>
</feature>
<accession>A0A9X1L552</accession>
<dbReference type="GO" id="GO:0016763">
    <property type="term" value="F:pentosyltransferase activity"/>
    <property type="evidence" value="ECO:0007669"/>
    <property type="project" value="TreeGrafter"/>
</dbReference>
<dbReference type="GO" id="GO:0005886">
    <property type="term" value="C:plasma membrane"/>
    <property type="evidence" value="ECO:0007669"/>
    <property type="project" value="UniProtKB-SubCell"/>
</dbReference>
<feature type="transmembrane region" description="Helical" evidence="8">
    <location>
        <begin position="203"/>
        <end position="222"/>
    </location>
</feature>
<keyword evidence="7 8" id="KW-0472">Membrane</keyword>
<evidence type="ECO:0000313" key="9">
    <source>
        <dbReference type="EMBL" id="MCB4808867.1"/>
    </source>
</evidence>
<dbReference type="Proteomes" id="UP001139286">
    <property type="component" value="Unassembled WGS sequence"/>
</dbReference>
<sequence>MKIANFKSIILFLPLLILYILIALLVIDNGLGGDQARYLRYAKNLLNGTYAIDGALFLWNGPGYPLILAPFVFLNASIIFLKGLNIIFLFFGILFFHKTCLAFFNKIQALLCSYILGLYYPNLLFSLKYILTEGFAFFLACGFLFYFTTALKKGKRKHIILASVFLVLLLLTKVIFAYVTFGIIAISLFMFAFKKLRLQAKRVLIIFVFANVLSLPYLFYTYSLTSKFPYYSNAGGQCIYWLSTPFENEQGEWVLASDKYFKTKPQYKNHNEFLNTIKTLKPVEKDASLKEKALTQIKENPKKFFKNYISNISRLFLDIPNSYTNQSIGFIFYAVPNSFIFVFLCLSVFFSFLSFKKLPVGIILFSTFSLIYLFGSSLLCAYPRMLYPILPFLFLWIFYCILQFRTTPLFSSKS</sequence>
<comment type="subcellular location">
    <subcellularLocation>
        <location evidence="1">Cell membrane</location>
        <topology evidence="1">Multi-pass membrane protein</topology>
    </subcellularLocation>
</comment>
<evidence type="ECO:0000256" key="5">
    <source>
        <dbReference type="ARBA" id="ARBA00022692"/>
    </source>
</evidence>
<dbReference type="EMBL" id="JAJAPX010000004">
    <property type="protein sequence ID" value="MCB4808867.1"/>
    <property type="molecule type" value="Genomic_DNA"/>
</dbReference>
<keyword evidence="3" id="KW-0328">Glycosyltransferase</keyword>
<evidence type="ECO:0000256" key="8">
    <source>
        <dbReference type="SAM" id="Phobius"/>
    </source>
</evidence>
<protein>
    <recommendedName>
        <fullName evidence="11">Glycosyltransferase RgtA/B/C/D-like domain-containing protein</fullName>
    </recommendedName>
</protein>
<dbReference type="RefSeq" id="WP_226696263.1">
    <property type="nucleotide sequence ID" value="NZ_JAJAPX010000004.1"/>
</dbReference>
<comment type="caution">
    <text evidence="9">The sequence shown here is derived from an EMBL/GenBank/DDBJ whole genome shotgun (WGS) entry which is preliminary data.</text>
</comment>
<feature type="transmembrane region" description="Helical" evidence="8">
    <location>
        <begin position="103"/>
        <end position="120"/>
    </location>
</feature>
<evidence type="ECO:0008006" key="11">
    <source>
        <dbReference type="Google" id="ProtNLM"/>
    </source>
</evidence>
<keyword evidence="4" id="KW-0808">Transferase</keyword>
<keyword evidence="2" id="KW-1003">Cell membrane</keyword>
<feature type="transmembrane region" description="Helical" evidence="8">
    <location>
        <begin position="358"/>
        <end position="379"/>
    </location>
</feature>